<dbReference type="RefSeq" id="WP_342806358.1">
    <property type="nucleotide sequence ID" value="NZ_JAOPJZ010000002.1"/>
</dbReference>
<evidence type="ECO:0000313" key="2">
    <source>
        <dbReference type="Proteomes" id="UP001321047"/>
    </source>
</evidence>
<comment type="caution">
    <text evidence="1">The sequence shown here is derived from an EMBL/GenBank/DDBJ whole genome shotgun (WGS) entry which is preliminary data.</text>
</comment>
<gene>
    <name evidence="1" type="ORF">OB919_03260</name>
</gene>
<dbReference type="Proteomes" id="UP001321047">
    <property type="component" value="Unassembled WGS sequence"/>
</dbReference>
<dbReference type="EMBL" id="JAOPJZ010000002">
    <property type="protein sequence ID" value="MCU4751006.1"/>
    <property type="molecule type" value="Genomic_DNA"/>
</dbReference>
<dbReference type="PROSITE" id="PS51257">
    <property type="entry name" value="PROKAR_LIPOPROTEIN"/>
    <property type="match status" value="1"/>
</dbReference>
<evidence type="ECO:0000313" key="1">
    <source>
        <dbReference type="EMBL" id="MCU4751006.1"/>
    </source>
</evidence>
<protein>
    <submittedName>
        <fullName evidence="1">Uncharacterized protein</fullName>
    </submittedName>
</protein>
<keyword evidence="2" id="KW-1185">Reference proteome</keyword>
<reference evidence="1 2" key="1">
    <citation type="submission" date="2022-09" db="EMBL/GenBank/DDBJ databases">
        <title>Enrichment on poylsaccharides allowed isolation of novel metabolic and taxonomic groups of Haloarchaea.</title>
        <authorList>
            <person name="Sorokin D.Y."/>
            <person name="Elcheninov A.G."/>
            <person name="Khizhniak T.V."/>
            <person name="Kolganova T.V."/>
            <person name="Kublanov I.V."/>
        </authorList>
    </citation>
    <scope>NUCLEOTIDE SEQUENCE [LARGE SCALE GENOMIC DNA]</scope>
    <source>
        <strain evidence="1 2">AArc-curdl1</strain>
    </source>
</reference>
<organism evidence="1 2">
    <name type="scientific">Natronosalvus hydrolyticus</name>
    <dbReference type="NCBI Taxonomy" id="2979988"/>
    <lineage>
        <taxon>Archaea</taxon>
        <taxon>Methanobacteriati</taxon>
        <taxon>Methanobacteriota</taxon>
        <taxon>Stenosarchaea group</taxon>
        <taxon>Halobacteria</taxon>
        <taxon>Halobacteriales</taxon>
        <taxon>Natrialbaceae</taxon>
        <taxon>Natronosalvus</taxon>
    </lineage>
</organism>
<sequence>MNRRALLAGVPTVGLAGCLERLGLSEDVVVLEKTLEATEVDFESGEQRDLVLARRRDAPDGPVYEELADHRALESLDADSPLVVNDTLQTALEEAFFEIRLRAQVCDHAPVGDPGAAEGCHDVSVIRSDFNEIQVGDEIEVRSSDDGIGLLEVRRRREER</sequence>
<accession>A0AAP2Z5E8</accession>
<name>A0AAP2Z5E8_9EURY</name>
<dbReference type="AlphaFoldDB" id="A0AAP2Z5E8"/>
<proteinExistence type="predicted"/>